<reference evidence="4" key="1">
    <citation type="submission" date="2019-06" db="EMBL/GenBank/DDBJ databases">
        <title>Whole-Genome Sequence of Bradyrhizobium sp. 3 Strain 65S1MB.</title>
        <authorList>
            <person name="Bromfield E.S.P."/>
            <person name="Cloutier S."/>
            <person name="Nguyen H.D.T."/>
        </authorList>
    </citation>
    <scope>NUCLEOTIDE SEQUENCE [LARGE SCALE GENOMIC DNA]</scope>
    <source>
        <strain evidence="4">65S1MB</strain>
    </source>
</reference>
<name>A0ABZ2F298_9BRAD</name>
<evidence type="ECO:0000313" key="3">
    <source>
        <dbReference type="EMBL" id="WWE88654.1"/>
    </source>
</evidence>
<dbReference type="Proteomes" id="UP000319298">
    <property type="component" value="Chromosome"/>
</dbReference>
<dbReference type="RefSeq" id="WP_155527934.1">
    <property type="nucleotide sequence ID" value="NZ_CP041090.2"/>
</dbReference>
<reference evidence="3 4" key="2">
    <citation type="journal article" date="2020" name="Int. J. Syst. Evol. Microbiol.">
        <title>Description and complete genome sequences of Bradyrhizobium symbiodeficiens sp. nov., a non-symbiotic bacterium associated with legumes native to Canada.</title>
        <authorList>
            <person name="Bromfield E.S.P."/>
            <person name="Cloutier S."/>
            <person name="Nguyen H.D.T."/>
        </authorList>
    </citation>
    <scope>NUCLEOTIDE SEQUENCE [LARGE SCALE GENOMIC DNA]</scope>
    <source>
        <strain evidence="3 4">65S1MB</strain>
    </source>
</reference>
<accession>A0ABZ2F298</accession>
<dbReference type="EMBL" id="CP041090">
    <property type="protein sequence ID" value="WWE88654.1"/>
    <property type="molecule type" value="Genomic_DNA"/>
</dbReference>
<feature type="coiled-coil region" evidence="1">
    <location>
        <begin position="64"/>
        <end position="110"/>
    </location>
</feature>
<evidence type="ECO:0000256" key="1">
    <source>
        <dbReference type="SAM" id="Coils"/>
    </source>
</evidence>
<feature type="compositionally biased region" description="Basic and acidic residues" evidence="2">
    <location>
        <begin position="1"/>
        <end position="12"/>
    </location>
</feature>
<feature type="region of interest" description="Disordered" evidence="2">
    <location>
        <begin position="1"/>
        <end position="26"/>
    </location>
</feature>
<gene>
    <name evidence="3" type="ORF">FJN17_34395</name>
</gene>
<organism evidence="3 4">
    <name type="scientific">Bradyrhizobium symbiodeficiens</name>
    <dbReference type="NCBI Taxonomy" id="1404367"/>
    <lineage>
        <taxon>Bacteria</taxon>
        <taxon>Pseudomonadati</taxon>
        <taxon>Pseudomonadota</taxon>
        <taxon>Alphaproteobacteria</taxon>
        <taxon>Hyphomicrobiales</taxon>
        <taxon>Nitrobacteraceae</taxon>
        <taxon>Bradyrhizobium</taxon>
    </lineage>
</organism>
<protein>
    <submittedName>
        <fullName evidence="3">Uncharacterized protein</fullName>
    </submittedName>
</protein>
<evidence type="ECO:0000313" key="4">
    <source>
        <dbReference type="Proteomes" id="UP000319298"/>
    </source>
</evidence>
<evidence type="ECO:0000256" key="2">
    <source>
        <dbReference type="SAM" id="MobiDB-lite"/>
    </source>
</evidence>
<sequence length="245" mass="26149">MFRRKSGEHAADDPSPQVEASAQRAPAVQEKLDCALGALGELEEEVAAFALDAAERKPGAAEKLAGHRSRIDAARTAVAELQAALRLAQRQDAEAELAEQAAARDAQLRDFETTADEWTRVGVELSVMIVKAAKLRIDLGTLAEELQQKFPTGIVSHPIDFKSVDIMVGGIANPVAIDALLAGEMFKHGLPNAFLPGARAPHASLAYDRPSIEAAPVVFRRAGAYFVGLLRKGFDAMKSNNSEAA</sequence>
<keyword evidence="4" id="KW-1185">Reference proteome</keyword>
<keyword evidence="1" id="KW-0175">Coiled coil</keyword>
<proteinExistence type="predicted"/>